<evidence type="ECO:0000256" key="1">
    <source>
        <dbReference type="SAM" id="MobiDB-lite"/>
    </source>
</evidence>
<sequence length="73" mass="8274">IYSYTSIKKTLPLNTNTTKQTFSKENLFSNNNEIKSEIPLITSKQFSAASIKTHSSEHIHRHKPGCPKYIPSP</sequence>
<name>A0A815X7A8_9BILA</name>
<protein>
    <submittedName>
        <fullName evidence="2">Uncharacterized protein</fullName>
    </submittedName>
</protein>
<accession>A0A815X7A8</accession>
<proteinExistence type="predicted"/>
<reference evidence="2" key="1">
    <citation type="submission" date="2021-02" db="EMBL/GenBank/DDBJ databases">
        <authorList>
            <person name="Nowell W R."/>
        </authorList>
    </citation>
    <scope>NUCLEOTIDE SEQUENCE</scope>
</reference>
<evidence type="ECO:0000313" key="3">
    <source>
        <dbReference type="Proteomes" id="UP000663864"/>
    </source>
</evidence>
<feature type="region of interest" description="Disordered" evidence="1">
    <location>
        <begin position="54"/>
        <end position="73"/>
    </location>
</feature>
<evidence type="ECO:0000313" key="2">
    <source>
        <dbReference type="EMBL" id="CAF1552720.1"/>
    </source>
</evidence>
<feature type="non-terminal residue" evidence="2">
    <location>
        <position position="1"/>
    </location>
</feature>
<dbReference type="EMBL" id="CAJNOT010017952">
    <property type="protein sequence ID" value="CAF1552720.1"/>
    <property type="molecule type" value="Genomic_DNA"/>
</dbReference>
<comment type="caution">
    <text evidence="2">The sequence shown here is derived from an EMBL/GenBank/DDBJ whole genome shotgun (WGS) entry which is preliminary data.</text>
</comment>
<dbReference type="Proteomes" id="UP000663864">
    <property type="component" value="Unassembled WGS sequence"/>
</dbReference>
<organism evidence="2 3">
    <name type="scientific">Rotaria sordida</name>
    <dbReference type="NCBI Taxonomy" id="392033"/>
    <lineage>
        <taxon>Eukaryota</taxon>
        <taxon>Metazoa</taxon>
        <taxon>Spiralia</taxon>
        <taxon>Gnathifera</taxon>
        <taxon>Rotifera</taxon>
        <taxon>Eurotatoria</taxon>
        <taxon>Bdelloidea</taxon>
        <taxon>Philodinida</taxon>
        <taxon>Philodinidae</taxon>
        <taxon>Rotaria</taxon>
    </lineage>
</organism>
<gene>
    <name evidence="2" type="ORF">ZHD862_LOCUS39383</name>
</gene>
<dbReference type="AlphaFoldDB" id="A0A815X7A8"/>